<dbReference type="InterPro" id="IPR033803">
    <property type="entry name" value="CBD-like_Golvesin-Xly"/>
</dbReference>
<evidence type="ECO:0000313" key="3">
    <source>
        <dbReference type="EMBL" id="GIG93598.1"/>
    </source>
</evidence>
<feature type="region of interest" description="Disordered" evidence="1">
    <location>
        <begin position="41"/>
        <end position="69"/>
    </location>
</feature>
<accession>A0ABQ4EFU6</accession>
<proteinExistence type="predicted"/>
<protein>
    <recommendedName>
        <fullName evidence="2">Golvesin/Xly CBD-like domain-containing protein</fullName>
    </recommendedName>
</protein>
<feature type="domain" description="Golvesin/Xly CBD-like" evidence="2">
    <location>
        <begin position="334"/>
        <end position="464"/>
    </location>
</feature>
<dbReference type="Pfam" id="PF25275">
    <property type="entry name" value="Golvesin_C"/>
    <property type="match status" value="1"/>
</dbReference>
<sequence>MDVDGERKDSGGMKRRALMALVAGLVTAGGAVAGPAGNAVARPAGDGSTAETAVNASGVDDPVEDPGPLSRWIGVGPAGRSTAAPATVVCDGDGTSGKRVQILYVRETSQTDRLAEFQSTFRQWANQIDEAFFVDAQATGGYRRVRWAHDASCVPTVTRVVVPNGTLGGFGNTFNALKSAGYNSTSRKYLAYAETTSWCGLGGGGPGANDSRPGAENRYNSGPELATVGTGCWGWAPSAHELLHTLGAVLPGAPNATIHGHCWDDEDIMCYDDGGIPNPPGQLVKVCPGAPENQLDCNHDDYYNVRPAAGTWLASHWNVANSQYLISTPPAWSVIVDNTSTSFRASANWQVSSYSTQRYGADYGFANPEPISDPAWYSADLPGNGTYKVEVWYPATSGYNDRTPYVVVTSSGNQTVQVNQRTNGGKWVNLGTYPMSAGTHDVVGVSRWTAGTGYVVADAIRLTRVS</sequence>
<reference evidence="3 4" key="1">
    <citation type="submission" date="2021-01" db="EMBL/GenBank/DDBJ databases">
        <title>Whole genome shotgun sequence of Plantactinospora mayteni NBRC 109088.</title>
        <authorList>
            <person name="Komaki H."/>
            <person name="Tamura T."/>
        </authorList>
    </citation>
    <scope>NUCLEOTIDE SEQUENCE [LARGE SCALE GENOMIC DNA]</scope>
    <source>
        <strain evidence="3 4">NBRC 109088</strain>
    </source>
</reference>
<evidence type="ECO:0000259" key="2">
    <source>
        <dbReference type="Pfam" id="PF25275"/>
    </source>
</evidence>
<evidence type="ECO:0000313" key="4">
    <source>
        <dbReference type="Proteomes" id="UP000621500"/>
    </source>
</evidence>
<name>A0ABQ4EFU6_9ACTN</name>
<gene>
    <name evidence="3" type="ORF">Pma05_01710</name>
</gene>
<comment type="caution">
    <text evidence="3">The sequence shown here is derived from an EMBL/GenBank/DDBJ whole genome shotgun (WGS) entry which is preliminary data.</text>
</comment>
<keyword evidence="4" id="KW-1185">Reference proteome</keyword>
<dbReference type="Proteomes" id="UP000621500">
    <property type="component" value="Unassembled WGS sequence"/>
</dbReference>
<organism evidence="3 4">
    <name type="scientific">Plantactinospora mayteni</name>
    <dbReference type="NCBI Taxonomy" id="566021"/>
    <lineage>
        <taxon>Bacteria</taxon>
        <taxon>Bacillati</taxon>
        <taxon>Actinomycetota</taxon>
        <taxon>Actinomycetes</taxon>
        <taxon>Micromonosporales</taxon>
        <taxon>Micromonosporaceae</taxon>
        <taxon>Plantactinospora</taxon>
    </lineage>
</organism>
<evidence type="ECO:0000256" key="1">
    <source>
        <dbReference type="SAM" id="MobiDB-lite"/>
    </source>
</evidence>
<dbReference type="CDD" id="cd14488">
    <property type="entry name" value="CBM6-CBM35-CBM36_like_2"/>
    <property type="match status" value="1"/>
</dbReference>
<dbReference type="EMBL" id="BONX01000002">
    <property type="protein sequence ID" value="GIG93598.1"/>
    <property type="molecule type" value="Genomic_DNA"/>
</dbReference>